<keyword evidence="4 11" id="KW-0808">Transferase</keyword>
<dbReference type="PANTHER" id="PTHR34220">
    <property type="entry name" value="SENSOR HISTIDINE KINASE YPDA"/>
    <property type="match status" value="1"/>
</dbReference>
<dbReference type="Pfam" id="PF00672">
    <property type="entry name" value="HAMP"/>
    <property type="match status" value="1"/>
</dbReference>
<dbReference type="InterPro" id="IPR050640">
    <property type="entry name" value="Bact_2-comp_sensor_kinase"/>
</dbReference>
<dbReference type="EC" id="2.7.13.3" evidence="11"/>
<dbReference type="SUPFAM" id="SSF158472">
    <property type="entry name" value="HAMP domain-like"/>
    <property type="match status" value="1"/>
</dbReference>
<evidence type="ECO:0000256" key="4">
    <source>
        <dbReference type="ARBA" id="ARBA00022679"/>
    </source>
</evidence>
<dbReference type="GO" id="GO:0004673">
    <property type="term" value="F:protein histidine kinase activity"/>
    <property type="evidence" value="ECO:0007669"/>
    <property type="project" value="UniProtKB-EC"/>
</dbReference>
<evidence type="ECO:0000259" key="10">
    <source>
        <dbReference type="PROSITE" id="PS50885"/>
    </source>
</evidence>
<feature type="domain" description="HAMP" evidence="10">
    <location>
        <begin position="327"/>
        <end position="379"/>
    </location>
</feature>
<dbReference type="Pfam" id="PF02518">
    <property type="entry name" value="HATPase_c"/>
    <property type="match status" value="1"/>
</dbReference>
<evidence type="ECO:0000256" key="2">
    <source>
        <dbReference type="ARBA" id="ARBA00022475"/>
    </source>
</evidence>
<evidence type="ECO:0000256" key="8">
    <source>
        <dbReference type="ARBA" id="ARBA00023136"/>
    </source>
</evidence>
<dbReference type="Gene3D" id="3.30.565.10">
    <property type="entry name" value="Histidine kinase-like ATPase, C-terminal domain"/>
    <property type="match status" value="1"/>
</dbReference>
<keyword evidence="6 11" id="KW-0418">Kinase</keyword>
<dbReference type="PROSITE" id="PS50885">
    <property type="entry name" value="HAMP"/>
    <property type="match status" value="1"/>
</dbReference>
<dbReference type="CDD" id="cd06225">
    <property type="entry name" value="HAMP"/>
    <property type="match status" value="1"/>
</dbReference>
<dbReference type="InterPro" id="IPR003660">
    <property type="entry name" value="HAMP_dom"/>
</dbReference>
<dbReference type="InterPro" id="IPR003594">
    <property type="entry name" value="HATPase_dom"/>
</dbReference>
<keyword evidence="5 9" id="KW-0812">Transmembrane</keyword>
<dbReference type="SUPFAM" id="SSF55874">
    <property type="entry name" value="ATPase domain of HSP90 chaperone/DNA topoisomerase II/histidine kinase"/>
    <property type="match status" value="1"/>
</dbReference>
<dbReference type="Gene3D" id="3.30.450.20">
    <property type="entry name" value="PAS domain"/>
    <property type="match status" value="2"/>
</dbReference>
<evidence type="ECO:0000256" key="6">
    <source>
        <dbReference type="ARBA" id="ARBA00022777"/>
    </source>
</evidence>
<organism evidence="11 12">
    <name type="scientific">Paenibacillus solisilvae</name>
    <dbReference type="NCBI Taxonomy" id="2486751"/>
    <lineage>
        <taxon>Bacteria</taxon>
        <taxon>Bacillati</taxon>
        <taxon>Bacillota</taxon>
        <taxon>Bacilli</taxon>
        <taxon>Bacillales</taxon>
        <taxon>Paenibacillaceae</taxon>
        <taxon>Paenibacillus</taxon>
    </lineage>
</organism>
<dbReference type="Proteomes" id="UP001596047">
    <property type="component" value="Unassembled WGS sequence"/>
</dbReference>
<evidence type="ECO:0000256" key="5">
    <source>
        <dbReference type="ARBA" id="ARBA00022692"/>
    </source>
</evidence>
<sequence length="603" mass="68497">MMLSFIKKSKLTSVGVKVFGFYVASMLIIITVMGYLSYDKSAEMMENKIGGMALQNVQQMSKRIDTILAGYEDRSLLVLGNKDIQKQLSGEFQSELEKFENNNANTAFLSNLVNSRNDIANIYLLGEKGFSYRYSPRDTFPVYNPYPYGYSTESWYKRIRDADGQVVYFGIGPSLIRGWDGDSGPVFCFGRAEKNVSSRGEIIGVLLYEIDPAEIMKILSEIDYDGSGMNVIIDETGQIVGDKDGIRLSSILGVQMKQENMGIFSKPMGGERMLVVYNRLESADWTLVGMLRGADLMKEANDIRWYMLSLGVVFSSIGILLAIIIASSVHRPLQKMIRAMRRAKNGDFDIRIVDKREDEFGYLFIHFNEMVSRIKELINELYVQKLLEQGLQLKMLGSQINAHFLYNTLDSVHWIARIHKVDDISTMIFGLSKYLRLSLSEGMDEVRINQVVHLLDSYIMIQKVRYQDKFSLHLHVDETLADYKVLKFIFQPIVENAIYHGLEKKSGKGRLDVSFIQENNCLKFIVVDDGEGILPEKLTELQLLLRGEDHDEENNFALRNINSQIKIAYGVQYGIEIDSSYGKGTSVVMTIPLLKINPAKHVS</sequence>
<evidence type="ECO:0000256" key="9">
    <source>
        <dbReference type="SAM" id="Phobius"/>
    </source>
</evidence>
<dbReference type="Pfam" id="PF06580">
    <property type="entry name" value="His_kinase"/>
    <property type="match status" value="1"/>
</dbReference>
<dbReference type="InterPro" id="IPR010559">
    <property type="entry name" value="Sig_transdc_His_kin_internal"/>
</dbReference>
<evidence type="ECO:0000256" key="7">
    <source>
        <dbReference type="ARBA" id="ARBA00022989"/>
    </source>
</evidence>
<dbReference type="EMBL" id="JBHSOW010000008">
    <property type="protein sequence ID" value="MFC5647916.1"/>
    <property type="molecule type" value="Genomic_DNA"/>
</dbReference>
<feature type="transmembrane region" description="Helical" evidence="9">
    <location>
        <begin position="305"/>
        <end position="326"/>
    </location>
</feature>
<dbReference type="PANTHER" id="PTHR34220:SF7">
    <property type="entry name" value="SENSOR HISTIDINE KINASE YPDA"/>
    <property type="match status" value="1"/>
</dbReference>
<accession>A0ABW0VQ55</accession>
<feature type="transmembrane region" description="Helical" evidence="9">
    <location>
        <begin position="20"/>
        <end position="38"/>
    </location>
</feature>
<evidence type="ECO:0000313" key="12">
    <source>
        <dbReference type="Proteomes" id="UP001596047"/>
    </source>
</evidence>
<gene>
    <name evidence="11" type="ORF">ACFPYJ_02050</name>
</gene>
<keyword evidence="8 9" id="KW-0472">Membrane</keyword>
<evidence type="ECO:0000256" key="1">
    <source>
        <dbReference type="ARBA" id="ARBA00004651"/>
    </source>
</evidence>
<evidence type="ECO:0000313" key="11">
    <source>
        <dbReference type="EMBL" id="MFC5647916.1"/>
    </source>
</evidence>
<proteinExistence type="predicted"/>
<comment type="caution">
    <text evidence="11">The sequence shown here is derived from an EMBL/GenBank/DDBJ whole genome shotgun (WGS) entry which is preliminary data.</text>
</comment>
<comment type="subcellular location">
    <subcellularLocation>
        <location evidence="1">Cell membrane</location>
        <topology evidence="1">Multi-pass membrane protein</topology>
    </subcellularLocation>
</comment>
<keyword evidence="2" id="KW-1003">Cell membrane</keyword>
<keyword evidence="7 9" id="KW-1133">Transmembrane helix</keyword>
<dbReference type="Pfam" id="PF02743">
    <property type="entry name" value="dCache_1"/>
    <property type="match status" value="1"/>
</dbReference>
<dbReference type="SMART" id="SM00304">
    <property type="entry name" value="HAMP"/>
    <property type="match status" value="1"/>
</dbReference>
<dbReference type="Gene3D" id="6.10.340.10">
    <property type="match status" value="1"/>
</dbReference>
<reference evidence="12" key="1">
    <citation type="journal article" date="2019" name="Int. J. Syst. Evol. Microbiol.">
        <title>The Global Catalogue of Microorganisms (GCM) 10K type strain sequencing project: providing services to taxonomists for standard genome sequencing and annotation.</title>
        <authorList>
            <consortium name="The Broad Institute Genomics Platform"/>
            <consortium name="The Broad Institute Genome Sequencing Center for Infectious Disease"/>
            <person name="Wu L."/>
            <person name="Ma J."/>
        </authorList>
    </citation>
    <scope>NUCLEOTIDE SEQUENCE [LARGE SCALE GENOMIC DNA]</scope>
    <source>
        <strain evidence="12">CGMCC 1.3240</strain>
    </source>
</reference>
<protein>
    <submittedName>
        <fullName evidence="11">Sensor histidine kinase</fullName>
        <ecNumber evidence="11">2.7.13.3</ecNumber>
    </submittedName>
</protein>
<dbReference type="RefSeq" id="WP_379186381.1">
    <property type="nucleotide sequence ID" value="NZ_JBHSOW010000008.1"/>
</dbReference>
<dbReference type="InterPro" id="IPR033479">
    <property type="entry name" value="dCache_1"/>
</dbReference>
<keyword evidence="12" id="KW-1185">Reference proteome</keyword>
<keyword evidence="3" id="KW-0597">Phosphoprotein</keyword>
<dbReference type="InterPro" id="IPR036890">
    <property type="entry name" value="HATPase_C_sf"/>
</dbReference>
<evidence type="ECO:0000256" key="3">
    <source>
        <dbReference type="ARBA" id="ARBA00022553"/>
    </source>
</evidence>
<name>A0ABW0VQ55_9BACL</name>